<proteinExistence type="predicted"/>
<dbReference type="EMBL" id="GBRH01207858">
    <property type="protein sequence ID" value="JAD90037.1"/>
    <property type="molecule type" value="Transcribed_RNA"/>
</dbReference>
<protein>
    <submittedName>
        <fullName evidence="1">Uncharacterized protein</fullName>
    </submittedName>
</protein>
<accession>A0A0A9E226</accession>
<evidence type="ECO:0000313" key="1">
    <source>
        <dbReference type="EMBL" id="JAD90037.1"/>
    </source>
</evidence>
<reference evidence="1" key="2">
    <citation type="journal article" date="2015" name="Data Brief">
        <title>Shoot transcriptome of the giant reed, Arundo donax.</title>
        <authorList>
            <person name="Barrero R.A."/>
            <person name="Guerrero F.D."/>
            <person name="Moolhuijzen P."/>
            <person name="Goolsby J.A."/>
            <person name="Tidwell J."/>
            <person name="Bellgard S.E."/>
            <person name="Bellgard M.I."/>
        </authorList>
    </citation>
    <scope>NUCLEOTIDE SEQUENCE</scope>
    <source>
        <tissue evidence="1">Shoot tissue taken approximately 20 cm above the soil surface</tissue>
    </source>
</reference>
<sequence length="54" mass="6159">MLKTVRVLKENTPRAASANFHQLSKDSDQTRKKSAISFLVVHSFQFSPLLKTKK</sequence>
<name>A0A0A9E226_ARUDO</name>
<organism evidence="1">
    <name type="scientific">Arundo donax</name>
    <name type="common">Giant reed</name>
    <name type="synonym">Donax arundinaceus</name>
    <dbReference type="NCBI Taxonomy" id="35708"/>
    <lineage>
        <taxon>Eukaryota</taxon>
        <taxon>Viridiplantae</taxon>
        <taxon>Streptophyta</taxon>
        <taxon>Embryophyta</taxon>
        <taxon>Tracheophyta</taxon>
        <taxon>Spermatophyta</taxon>
        <taxon>Magnoliopsida</taxon>
        <taxon>Liliopsida</taxon>
        <taxon>Poales</taxon>
        <taxon>Poaceae</taxon>
        <taxon>PACMAD clade</taxon>
        <taxon>Arundinoideae</taxon>
        <taxon>Arundineae</taxon>
        <taxon>Arundo</taxon>
    </lineage>
</organism>
<reference evidence="1" key="1">
    <citation type="submission" date="2014-09" db="EMBL/GenBank/DDBJ databases">
        <authorList>
            <person name="Magalhaes I.L.F."/>
            <person name="Oliveira U."/>
            <person name="Santos F.R."/>
            <person name="Vidigal T.H.D.A."/>
            <person name="Brescovit A.D."/>
            <person name="Santos A.J."/>
        </authorList>
    </citation>
    <scope>NUCLEOTIDE SEQUENCE</scope>
    <source>
        <tissue evidence="1">Shoot tissue taken approximately 20 cm above the soil surface</tissue>
    </source>
</reference>
<dbReference type="AlphaFoldDB" id="A0A0A9E226"/>